<proteinExistence type="predicted"/>
<dbReference type="AlphaFoldDB" id="I8TSH4"/>
<organism evidence="1 2">
    <name type="scientific">Pelosinus fermentans JBW45</name>
    <dbReference type="NCBI Taxonomy" id="1192197"/>
    <lineage>
        <taxon>Bacteria</taxon>
        <taxon>Bacillati</taxon>
        <taxon>Bacillota</taxon>
        <taxon>Negativicutes</taxon>
        <taxon>Selenomonadales</taxon>
        <taxon>Sporomusaceae</taxon>
        <taxon>Pelosinus</taxon>
    </lineage>
</organism>
<evidence type="ECO:0000313" key="2">
    <source>
        <dbReference type="Proteomes" id="UP000005361"/>
    </source>
</evidence>
<dbReference type="Proteomes" id="UP000005361">
    <property type="component" value="Chromosome"/>
</dbReference>
<dbReference type="STRING" id="1192197.JBW_03142"/>
<accession>I8TSH4</accession>
<protein>
    <submittedName>
        <fullName evidence="1">Uncharacterized protein</fullName>
    </submittedName>
</protein>
<dbReference type="EMBL" id="CP010978">
    <property type="protein sequence ID" value="AJQ28483.1"/>
    <property type="molecule type" value="Genomic_DNA"/>
</dbReference>
<sequence length="39" mass="4784">MCIFISSFIYSAGISKKKLKKVLLFFAYRYFYTEYEVER</sequence>
<gene>
    <name evidence="1" type="ORF">JBW_03142</name>
</gene>
<dbReference type="KEGG" id="pft:JBW_03142"/>
<reference evidence="1 2" key="1">
    <citation type="journal article" date="2015" name="Genome Announc.">
        <title>Complete Genome Sequence of Pelosinus fermentans JBW45, a Member of a Remarkably Competitive Group of Negativicutes in the Firmicutes Phylum.</title>
        <authorList>
            <person name="De Leon K.B."/>
            <person name="Utturkar S.M."/>
            <person name="Camilleri L.B."/>
            <person name="Elias D.A."/>
            <person name="Arkin A.P."/>
            <person name="Fields M.W."/>
            <person name="Brown S.D."/>
            <person name="Wall J.D."/>
        </authorList>
    </citation>
    <scope>NUCLEOTIDE SEQUENCE [LARGE SCALE GENOMIC DNA]</scope>
    <source>
        <strain evidence="1 2">JBW45</strain>
    </source>
</reference>
<reference evidence="2" key="2">
    <citation type="submission" date="2015-02" db="EMBL/GenBank/DDBJ databases">
        <title>Complete Genome Sequence of Pelosinus fermentans JBW45.</title>
        <authorList>
            <person name="De Leon K.B."/>
            <person name="Utturkar S.M."/>
            <person name="Camilleri L.B."/>
            <person name="Arkin A.P."/>
            <person name="Fields M.W."/>
            <person name="Brown S.D."/>
            <person name="Wall J.D."/>
        </authorList>
    </citation>
    <scope>NUCLEOTIDE SEQUENCE [LARGE SCALE GENOMIC DNA]</scope>
    <source>
        <strain evidence="2">JBW45</strain>
    </source>
</reference>
<evidence type="ECO:0000313" key="1">
    <source>
        <dbReference type="EMBL" id="AJQ28483.1"/>
    </source>
</evidence>
<dbReference type="HOGENOM" id="CLU_3314197_0_0_9"/>
<name>I8TSH4_9FIRM</name>